<dbReference type="Proteomes" id="UP000320806">
    <property type="component" value="Unassembled WGS sequence"/>
</dbReference>
<reference evidence="2 3" key="1">
    <citation type="submission" date="2019-06" db="EMBL/GenBank/DDBJ databases">
        <title>Sequencing the genomes of 1000 actinobacteria strains.</title>
        <authorList>
            <person name="Klenk H.-P."/>
        </authorList>
    </citation>
    <scope>NUCLEOTIDE SEQUENCE [LARGE SCALE GENOMIC DNA]</scope>
    <source>
        <strain evidence="2 3">DSM 19828</strain>
    </source>
</reference>
<evidence type="ECO:0000313" key="3">
    <source>
        <dbReference type="Proteomes" id="UP000320806"/>
    </source>
</evidence>
<protein>
    <submittedName>
        <fullName evidence="2">Uncharacterized protein</fullName>
    </submittedName>
</protein>
<accession>A0A542EE55</accession>
<name>A0A542EE55_9MICO</name>
<feature type="compositionally biased region" description="Basic residues" evidence="1">
    <location>
        <begin position="1"/>
        <end position="14"/>
    </location>
</feature>
<gene>
    <name evidence="2" type="ORF">FB459_0970</name>
</gene>
<comment type="caution">
    <text evidence="2">The sequence shown here is derived from an EMBL/GenBank/DDBJ whole genome shotgun (WGS) entry which is preliminary data.</text>
</comment>
<organism evidence="2 3">
    <name type="scientific">Yimella lutea</name>
    <dbReference type="NCBI Taxonomy" id="587872"/>
    <lineage>
        <taxon>Bacteria</taxon>
        <taxon>Bacillati</taxon>
        <taxon>Actinomycetota</taxon>
        <taxon>Actinomycetes</taxon>
        <taxon>Micrococcales</taxon>
        <taxon>Dermacoccaceae</taxon>
        <taxon>Yimella</taxon>
    </lineage>
</organism>
<dbReference type="AlphaFoldDB" id="A0A542EE55"/>
<dbReference type="RefSeq" id="WP_170221708.1">
    <property type="nucleotide sequence ID" value="NZ_BAABCI010000030.1"/>
</dbReference>
<keyword evidence="3" id="KW-1185">Reference proteome</keyword>
<dbReference type="EMBL" id="VFMO01000001">
    <property type="protein sequence ID" value="TQJ13546.1"/>
    <property type="molecule type" value="Genomic_DNA"/>
</dbReference>
<feature type="region of interest" description="Disordered" evidence="1">
    <location>
        <begin position="1"/>
        <end position="56"/>
    </location>
</feature>
<evidence type="ECO:0000313" key="2">
    <source>
        <dbReference type="EMBL" id="TQJ13546.1"/>
    </source>
</evidence>
<proteinExistence type="predicted"/>
<feature type="compositionally biased region" description="Basic and acidic residues" evidence="1">
    <location>
        <begin position="24"/>
        <end position="46"/>
    </location>
</feature>
<evidence type="ECO:0000256" key="1">
    <source>
        <dbReference type="SAM" id="MobiDB-lite"/>
    </source>
</evidence>
<sequence length="56" mass="6650">MTEQPRRRKHRRVVRPATGGESGPEPRADEPAKEDPTPRDRARETWLNEQRPPHWQ</sequence>